<gene>
    <name evidence="2" type="ORF">HF526_17215</name>
</gene>
<evidence type="ECO:0000256" key="1">
    <source>
        <dbReference type="SAM" id="Coils"/>
    </source>
</evidence>
<evidence type="ECO:0000313" key="3">
    <source>
        <dbReference type="Proteomes" id="UP000820669"/>
    </source>
</evidence>
<proteinExistence type="predicted"/>
<protein>
    <submittedName>
        <fullName evidence="2">Uncharacterized protein</fullName>
    </submittedName>
</protein>
<name>A0ABX1SBU7_9PSEU</name>
<comment type="caution">
    <text evidence="2">The sequence shown here is derived from an EMBL/GenBank/DDBJ whole genome shotgun (WGS) entry which is preliminary data.</text>
</comment>
<evidence type="ECO:0000313" key="2">
    <source>
        <dbReference type="EMBL" id="NMH99036.1"/>
    </source>
</evidence>
<dbReference type="EMBL" id="JAAXLA010000030">
    <property type="protein sequence ID" value="NMH99036.1"/>
    <property type="molecule type" value="Genomic_DNA"/>
</dbReference>
<keyword evidence="3" id="KW-1185">Reference proteome</keyword>
<sequence>MDNFTYAIERARLKALIAQRDEAKAKGHNNRYADLVREVRSSEEKLQSILGAGNR</sequence>
<keyword evidence="1" id="KW-0175">Coiled coil</keyword>
<accession>A0ABX1SBU7</accession>
<organism evidence="2 3">
    <name type="scientific">Pseudonocardia acidicola</name>
    <dbReference type="NCBI Taxonomy" id="2724939"/>
    <lineage>
        <taxon>Bacteria</taxon>
        <taxon>Bacillati</taxon>
        <taxon>Actinomycetota</taxon>
        <taxon>Actinomycetes</taxon>
        <taxon>Pseudonocardiales</taxon>
        <taxon>Pseudonocardiaceae</taxon>
        <taxon>Pseudonocardia</taxon>
    </lineage>
</organism>
<dbReference type="RefSeq" id="WP_169382476.1">
    <property type="nucleotide sequence ID" value="NZ_JAAXLA010000030.1"/>
</dbReference>
<dbReference type="Proteomes" id="UP000820669">
    <property type="component" value="Unassembled WGS sequence"/>
</dbReference>
<reference evidence="2 3" key="1">
    <citation type="submission" date="2020-04" db="EMBL/GenBank/DDBJ databases">
        <authorList>
            <person name="Klaysubun C."/>
            <person name="Duangmal K."/>
            <person name="Lipun K."/>
        </authorList>
    </citation>
    <scope>NUCLEOTIDE SEQUENCE [LARGE SCALE GENOMIC DNA]</scope>
    <source>
        <strain evidence="2 3">K10HN5</strain>
    </source>
</reference>
<feature type="coiled-coil region" evidence="1">
    <location>
        <begin position="6"/>
        <end position="45"/>
    </location>
</feature>